<dbReference type="AlphaFoldDB" id="A0A4D6M691"/>
<dbReference type="EMBL" id="CP039350">
    <property type="protein sequence ID" value="QCD96755.1"/>
    <property type="molecule type" value="Genomic_DNA"/>
</dbReference>
<protein>
    <submittedName>
        <fullName evidence="1">Uncharacterized protein</fullName>
    </submittedName>
</protein>
<keyword evidence="2" id="KW-1185">Reference proteome</keyword>
<evidence type="ECO:0000313" key="2">
    <source>
        <dbReference type="Proteomes" id="UP000501690"/>
    </source>
</evidence>
<reference evidence="1 2" key="1">
    <citation type="submission" date="2019-04" db="EMBL/GenBank/DDBJ databases">
        <title>An improved genome assembly and genetic linkage map for asparagus bean, Vigna unguiculata ssp. sesquipedialis.</title>
        <authorList>
            <person name="Xia Q."/>
            <person name="Zhang R."/>
            <person name="Dong Y."/>
        </authorList>
    </citation>
    <scope>NUCLEOTIDE SEQUENCE [LARGE SCALE GENOMIC DNA]</scope>
    <source>
        <tissue evidence="1">Leaf</tissue>
    </source>
</reference>
<name>A0A4D6M691_VIGUN</name>
<dbReference type="Proteomes" id="UP000501690">
    <property type="component" value="Linkage Group LG6"/>
</dbReference>
<organism evidence="1 2">
    <name type="scientific">Vigna unguiculata</name>
    <name type="common">Cowpea</name>
    <dbReference type="NCBI Taxonomy" id="3917"/>
    <lineage>
        <taxon>Eukaryota</taxon>
        <taxon>Viridiplantae</taxon>
        <taxon>Streptophyta</taxon>
        <taxon>Embryophyta</taxon>
        <taxon>Tracheophyta</taxon>
        <taxon>Spermatophyta</taxon>
        <taxon>Magnoliopsida</taxon>
        <taxon>eudicotyledons</taxon>
        <taxon>Gunneridae</taxon>
        <taxon>Pentapetalae</taxon>
        <taxon>rosids</taxon>
        <taxon>fabids</taxon>
        <taxon>Fabales</taxon>
        <taxon>Fabaceae</taxon>
        <taxon>Papilionoideae</taxon>
        <taxon>50 kb inversion clade</taxon>
        <taxon>NPAAA clade</taxon>
        <taxon>indigoferoid/millettioid clade</taxon>
        <taxon>Phaseoleae</taxon>
        <taxon>Vigna</taxon>
    </lineage>
</organism>
<accession>A0A4D6M691</accession>
<gene>
    <name evidence="1" type="ORF">DEO72_LG6g1464</name>
</gene>
<proteinExistence type="predicted"/>
<evidence type="ECO:0000313" key="1">
    <source>
        <dbReference type="EMBL" id="QCD96755.1"/>
    </source>
</evidence>
<sequence>MVVDCFRARPGEEYCNSCPSGSLSPKRELQGFATGLGAEHLAQATRLVLSDLFCCSGEVSMRFGRRCDSLRLDELASARWCDAATISCSLKRDDSA</sequence>